<dbReference type="Proteomes" id="UP000279306">
    <property type="component" value="Chromosome"/>
</dbReference>
<dbReference type="AlphaFoldDB" id="A0A448J081"/>
<dbReference type="EMBL" id="LR134356">
    <property type="protein sequence ID" value="VEG57917.1"/>
    <property type="molecule type" value="Genomic_DNA"/>
</dbReference>
<dbReference type="STRING" id="1791.GCA_001049355_03788"/>
<gene>
    <name evidence="2" type="ORF">NCTC10437_04939</name>
</gene>
<sequence length="196" mass="21139">MTTVLTLGGLNYGTNDHVGAALHGYARKSNRVIVKYPQAASASSIPAGVEALALALRSALAGTTGPIDVVAHSQGAEVVSEWLSRYAARPDAPPAERVRFILLGNPRRRYGGAGKRGFDGRPLPRTPDDTQYTVLDVARSHDGWCNNDAWPEKLTLAWKAVLLAGRMADHLDYSRVDIASARVRAQVGNTTYYVAR</sequence>
<feature type="domain" description="PE-PPE" evidence="1">
    <location>
        <begin position="36"/>
        <end position="194"/>
    </location>
</feature>
<evidence type="ECO:0000259" key="1">
    <source>
        <dbReference type="Pfam" id="PF08237"/>
    </source>
</evidence>
<dbReference type="InterPro" id="IPR013228">
    <property type="entry name" value="PE-PPE_C"/>
</dbReference>
<protein>
    <submittedName>
        <fullName evidence="2">PE-PPE domain-containing protein</fullName>
    </submittedName>
</protein>
<dbReference type="Gene3D" id="3.40.50.1820">
    <property type="entry name" value="alpha/beta hydrolase"/>
    <property type="match status" value="1"/>
</dbReference>
<keyword evidence="3" id="KW-1185">Reference proteome</keyword>
<dbReference type="Pfam" id="PF08237">
    <property type="entry name" value="PE-PPE"/>
    <property type="match status" value="1"/>
</dbReference>
<dbReference type="RefSeq" id="WP_048633638.1">
    <property type="nucleotide sequence ID" value="NZ_CVQQ01000012.1"/>
</dbReference>
<organism evidence="2 3">
    <name type="scientific">Mycolicibacterium aurum</name>
    <name type="common">Mycobacterium aurum</name>
    <dbReference type="NCBI Taxonomy" id="1791"/>
    <lineage>
        <taxon>Bacteria</taxon>
        <taxon>Bacillati</taxon>
        <taxon>Actinomycetota</taxon>
        <taxon>Actinomycetes</taxon>
        <taxon>Mycobacteriales</taxon>
        <taxon>Mycobacteriaceae</taxon>
        <taxon>Mycolicibacterium</taxon>
    </lineage>
</organism>
<evidence type="ECO:0000313" key="2">
    <source>
        <dbReference type="EMBL" id="VEG57917.1"/>
    </source>
</evidence>
<dbReference type="InterPro" id="IPR029058">
    <property type="entry name" value="AB_hydrolase_fold"/>
</dbReference>
<name>A0A448J081_MYCAU</name>
<evidence type="ECO:0000313" key="3">
    <source>
        <dbReference type="Proteomes" id="UP000279306"/>
    </source>
</evidence>
<reference evidence="2 3" key="1">
    <citation type="submission" date="2018-12" db="EMBL/GenBank/DDBJ databases">
        <authorList>
            <consortium name="Pathogen Informatics"/>
        </authorList>
    </citation>
    <scope>NUCLEOTIDE SEQUENCE [LARGE SCALE GENOMIC DNA]</scope>
    <source>
        <strain evidence="2 3">NCTC10437</strain>
    </source>
</reference>
<proteinExistence type="predicted"/>
<accession>A0A448J081</accession>
<dbReference type="SUPFAM" id="SSF53474">
    <property type="entry name" value="alpha/beta-Hydrolases"/>
    <property type="match status" value="1"/>
</dbReference>
<dbReference type="KEGG" id="mauu:NCTC10437_04939"/>
<dbReference type="OrthoDB" id="4371169at2"/>